<dbReference type="EMBL" id="JACHBQ010000001">
    <property type="protein sequence ID" value="MBB5642938.1"/>
    <property type="molecule type" value="Genomic_DNA"/>
</dbReference>
<dbReference type="PANTHER" id="PTHR47623:SF1">
    <property type="entry name" value="OS09G0287300 PROTEIN"/>
    <property type="match status" value="1"/>
</dbReference>
<keyword evidence="3" id="KW-1185">Reference proteome</keyword>
<dbReference type="SMART" id="SM00855">
    <property type="entry name" value="PGAM"/>
    <property type="match status" value="1"/>
</dbReference>
<dbReference type="Proteomes" id="UP000029864">
    <property type="component" value="Unassembled WGS sequence"/>
</dbReference>
<evidence type="ECO:0000313" key="1">
    <source>
        <dbReference type="EMBL" id="KGJ72524.1"/>
    </source>
</evidence>
<dbReference type="EMBL" id="JPXF01000068">
    <property type="protein sequence ID" value="KGJ72524.1"/>
    <property type="molecule type" value="Genomic_DNA"/>
</dbReference>
<dbReference type="Proteomes" id="UP000561726">
    <property type="component" value="Unassembled WGS sequence"/>
</dbReference>
<dbReference type="InterPro" id="IPR029033">
    <property type="entry name" value="His_PPase_superfam"/>
</dbReference>
<name>A0A099J249_9MICO</name>
<evidence type="ECO:0000313" key="2">
    <source>
        <dbReference type="EMBL" id="MBB5642938.1"/>
    </source>
</evidence>
<reference evidence="1 3" key="1">
    <citation type="submission" date="2014-08" db="EMBL/GenBank/DDBJ databases">
        <authorList>
            <person name="Sisinthy S."/>
        </authorList>
    </citation>
    <scope>NUCLEOTIDE SEQUENCE [LARGE SCALE GENOMIC DNA]</scope>
    <source>
        <strain evidence="1 3">RuG17</strain>
    </source>
</reference>
<keyword evidence="2" id="KW-0378">Hydrolase</keyword>
<dbReference type="PANTHER" id="PTHR47623">
    <property type="entry name" value="OS09G0287300 PROTEIN"/>
    <property type="match status" value="1"/>
</dbReference>
<evidence type="ECO:0000313" key="4">
    <source>
        <dbReference type="Proteomes" id="UP000561726"/>
    </source>
</evidence>
<evidence type="ECO:0000313" key="3">
    <source>
        <dbReference type="Proteomes" id="UP000029864"/>
    </source>
</evidence>
<dbReference type="AlphaFoldDB" id="A0A099J249"/>
<protein>
    <submittedName>
        <fullName evidence="2">Phosphohistidine phosphatase</fullName>
        <ecNumber evidence="2">3.1.3.-</ecNumber>
    </submittedName>
</protein>
<dbReference type="SUPFAM" id="SSF53254">
    <property type="entry name" value="Phosphoglycerate mutase-like"/>
    <property type="match status" value="1"/>
</dbReference>
<dbReference type="Pfam" id="PF00300">
    <property type="entry name" value="His_Phos_1"/>
    <property type="match status" value="1"/>
</dbReference>
<proteinExistence type="predicted"/>
<organism evidence="1 3">
    <name type="scientific">Cryobacterium roopkundense</name>
    <dbReference type="NCBI Taxonomy" id="1001240"/>
    <lineage>
        <taxon>Bacteria</taxon>
        <taxon>Bacillati</taxon>
        <taxon>Actinomycetota</taxon>
        <taxon>Actinomycetes</taxon>
        <taxon>Micrococcales</taxon>
        <taxon>Microbacteriaceae</taxon>
        <taxon>Cryobacterium</taxon>
    </lineage>
</organism>
<dbReference type="Gene3D" id="3.40.50.1240">
    <property type="entry name" value="Phosphoglycerate mutase-like"/>
    <property type="match status" value="1"/>
</dbReference>
<dbReference type="GO" id="GO:0016787">
    <property type="term" value="F:hydrolase activity"/>
    <property type="evidence" value="ECO:0007669"/>
    <property type="project" value="UniProtKB-KW"/>
</dbReference>
<sequence>MSRMPERTLILLRHAKSDWSGGEADVDRPLNKRGLREAPIAGAWVAGNIGRVDAAVVSPANRTRSTWKLVSAELDGPPPARFDDVAYGASPAELLDILRGLPDDARTVIVVGHNPGIEGLASLLTNGSVSMATSALAVIGFDAPWSSLDASPAVMRAFGRPPAPLPVD</sequence>
<dbReference type="InterPro" id="IPR013078">
    <property type="entry name" value="His_Pase_superF_clade-1"/>
</dbReference>
<gene>
    <name evidence="2" type="ORF">BJ997_003486</name>
    <name evidence="1" type="ORF">GY21_14875</name>
</gene>
<dbReference type="CDD" id="cd07067">
    <property type="entry name" value="HP_PGM_like"/>
    <property type="match status" value="1"/>
</dbReference>
<comment type="caution">
    <text evidence="1">The sequence shown here is derived from an EMBL/GenBank/DDBJ whole genome shotgun (WGS) entry which is preliminary data.</text>
</comment>
<reference evidence="2 4" key="2">
    <citation type="submission" date="2020-08" db="EMBL/GenBank/DDBJ databases">
        <title>Sequencing the genomes of 1000 actinobacteria strains.</title>
        <authorList>
            <person name="Klenk H.-P."/>
        </authorList>
    </citation>
    <scope>NUCLEOTIDE SEQUENCE [LARGE SCALE GENOMIC DNA]</scope>
    <source>
        <strain evidence="2 4">DSM 21065</strain>
    </source>
</reference>
<dbReference type="EC" id="3.1.3.-" evidence="2"/>
<accession>A0A099J249</accession>
<dbReference type="eggNOG" id="COG2062">
    <property type="taxonomic scope" value="Bacteria"/>
</dbReference>
<dbReference type="RefSeq" id="WP_035837716.1">
    <property type="nucleotide sequence ID" value="NZ_JACHBQ010000001.1"/>
</dbReference>